<dbReference type="Proteomes" id="UP000184693">
    <property type="component" value="Unassembled WGS sequence"/>
</dbReference>
<gene>
    <name evidence="1" type="ORF">SAMN05444168_4752</name>
</gene>
<proteinExistence type="predicted"/>
<dbReference type="AlphaFoldDB" id="A0A1N6JPC7"/>
<name>A0A1N6JPC7_9BURK</name>
<accession>A0A1N6JPC7</accession>
<organism evidence="1 2">
    <name type="scientific">Paraburkholderia phenazinium</name>
    <dbReference type="NCBI Taxonomy" id="60549"/>
    <lineage>
        <taxon>Bacteria</taxon>
        <taxon>Pseudomonadati</taxon>
        <taxon>Pseudomonadota</taxon>
        <taxon>Betaproteobacteria</taxon>
        <taxon>Burkholderiales</taxon>
        <taxon>Burkholderiaceae</taxon>
        <taxon>Paraburkholderia</taxon>
    </lineage>
</organism>
<dbReference type="EMBL" id="FSRM01000002">
    <property type="protein sequence ID" value="SIO46093.1"/>
    <property type="molecule type" value="Genomic_DNA"/>
</dbReference>
<protein>
    <submittedName>
        <fullName evidence="1">Uncharacterized protein</fullName>
    </submittedName>
</protein>
<evidence type="ECO:0000313" key="2">
    <source>
        <dbReference type="Proteomes" id="UP000184693"/>
    </source>
</evidence>
<evidence type="ECO:0000313" key="1">
    <source>
        <dbReference type="EMBL" id="SIO46093.1"/>
    </source>
</evidence>
<sequence>MYEAKATGGSVNTDGGTSMAKSLPILWMTMALVPWLTACTELRVDPLPAGSEPTTGDFVYSLPRTTLQITGSITLNSCTAFNIDGKGAYEPGWDISETVTVTPIYEADPDAQYQVPYDTLRSLWKETSVTITSAGNKTITGLNGVVNDQVGSAVLAAGLAAVQIVGGLGVVSVPTAAAEKLAAVEKNTTAHLAKAPAYCSPSVTAALDRINQDMEKIHSDAIADAKQKSTVANPEITSLQSEIARLQAETFLTRRFSVVWSPSFTDSQIATATKTIISQSLPLYGTYIQDWLSDDGKKWLADNSKSSKALALTSPVIIQVELNTWTMGPQPPATPQTQTTSLVLRDPALGTLRACRGSCVSSAPATLTEVTGDLTTPVTLAFGQFGRSLVLPLKNQVFENSSLALLVNADGSLSSQGNHSTPTLATGLGTAGQIGTTIGTNQTNRNTSITAQNTAEATNASAVDTANKTLADCLSEQQAVRAAGGTPIGVCQ</sequence>
<reference evidence="1 2" key="1">
    <citation type="submission" date="2016-11" db="EMBL/GenBank/DDBJ databases">
        <authorList>
            <person name="Jaros S."/>
            <person name="Januszkiewicz K."/>
            <person name="Wedrychowicz H."/>
        </authorList>
    </citation>
    <scope>NUCLEOTIDE SEQUENCE [LARGE SCALE GENOMIC DNA]</scope>
    <source>
        <strain evidence="1 2">GAS86</strain>
    </source>
</reference>